<evidence type="ECO:0000313" key="2">
    <source>
        <dbReference type="EMBL" id="KDQ32195.1"/>
    </source>
</evidence>
<feature type="region of interest" description="Disordered" evidence="1">
    <location>
        <begin position="80"/>
        <end position="108"/>
    </location>
</feature>
<name>A0A067NYX0_PLEO1</name>
<sequence length="108" mass="11297">MPIATGTIEVIGFLSDLIASFTIGGKTYKFHAPARDVELFVCSNATLDYPALEVLEGKLSFDATLGESSISVTIHGPGTPGAPIKINGPLDTPVTMPRQFGGEGTWSS</sequence>
<accession>A0A067NYX0</accession>
<reference evidence="3" key="1">
    <citation type="journal article" date="2014" name="Proc. Natl. Acad. Sci. U.S.A.">
        <title>Extensive sampling of basidiomycete genomes demonstrates inadequacy of the white-rot/brown-rot paradigm for wood decay fungi.</title>
        <authorList>
            <person name="Riley R."/>
            <person name="Salamov A.A."/>
            <person name="Brown D.W."/>
            <person name="Nagy L.G."/>
            <person name="Floudas D."/>
            <person name="Held B.W."/>
            <person name="Levasseur A."/>
            <person name="Lombard V."/>
            <person name="Morin E."/>
            <person name="Otillar R."/>
            <person name="Lindquist E.A."/>
            <person name="Sun H."/>
            <person name="LaButti K.M."/>
            <person name="Schmutz J."/>
            <person name="Jabbour D."/>
            <person name="Luo H."/>
            <person name="Baker S.E."/>
            <person name="Pisabarro A.G."/>
            <person name="Walton J.D."/>
            <person name="Blanchette R.A."/>
            <person name="Henrissat B."/>
            <person name="Martin F."/>
            <person name="Cullen D."/>
            <person name="Hibbett D.S."/>
            <person name="Grigoriev I.V."/>
        </authorList>
    </citation>
    <scope>NUCLEOTIDE SEQUENCE [LARGE SCALE GENOMIC DNA]</scope>
    <source>
        <strain evidence="3">PC15</strain>
    </source>
</reference>
<dbReference type="Proteomes" id="UP000027073">
    <property type="component" value="Unassembled WGS sequence"/>
</dbReference>
<proteinExistence type="predicted"/>
<protein>
    <submittedName>
        <fullName evidence="2">Uncharacterized protein</fullName>
    </submittedName>
</protein>
<evidence type="ECO:0000313" key="3">
    <source>
        <dbReference type="Proteomes" id="UP000027073"/>
    </source>
</evidence>
<organism evidence="2 3">
    <name type="scientific">Pleurotus ostreatus (strain PC15)</name>
    <name type="common">Oyster mushroom</name>
    <dbReference type="NCBI Taxonomy" id="1137138"/>
    <lineage>
        <taxon>Eukaryota</taxon>
        <taxon>Fungi</taxon>
        <taxon>Dikarya</taxon>
        <taxon>Basidiomycota</taxon>
        <taxon>Agaricomycotina</taxon>
        <taxon>Agaricomycetes</taxon>
        <taxon>Agaricomycetidae</taxon>
        <taxon>Agaricales</taxon>
        <taxon>Pleurotineae</taxon>
        <taxon>Pleurotaceae</taxon>
        <taxon>Pleurotus</taxon>
    </lineage>
</organism>
<gene>
    <name evidence="2" type="ORF">PLEOSDRAFT_1088237</name>
</gene>
<dbReference type="InParanoid" id="A0A067NYX0"/>
<dbReference type="HOGENOM" id="CLU_2198055_0_0_1"/>
<dbReference type="EMBL" id="KL198005">
    <property type="protein sequence ID" value="KDQ32195.1"/>
    <property type="molecule type" value="Genomic_DNA"/>
</dbReference>
<evidence type="ECO:0000256" key="1">
    <source>
        <dbReference type="SAM" id="MobiDB-lite"/>
    </source>
</evidence>
<dbReference type="VEuPathDB" id="FungiDB:PLEOSDRAFT_1088237"/>
<dbReference type="AlphaFoldDB" id="A0A067NYX0"/>